<proteinExistence type="predicted"/>
<evidence type="ECO:0000313" key="1">
    <source>
        <dbReference type="EMBL" id="QIC72216.1"/>
    </source>
</evidence>
<dbReference type="EMBL" id="CP044462">
    <property type="protein sequence ID" value="QIC72216.1"/>
    <property type="molecule type" value="Genomic_DNA"/>
</dbReference>
<sequence length="282" mass="31217">MNKTMSVAEELLYSTVKITAYLNGKAHSTGTGFFTAFDNDGENCFLALVTNKHVIEKSDQIKIICHVKNNEGEPSGNFVELSIGINDKQVIYHPDTKIDLCAISIAGLINQAIDQGMPIFYKFLDLSLIPNTDDWQYFDAIEEVTMIGCPNGISDEVNHLPIIRKGITASSLAKLYNGKQEFMVDMACFPGSSGSPIFLYDKKGYLDRKTNTYYMDKSRIHLVGILYAGPLINNNGQVILAQPPQVTVAAMMHLGNAIRSTELHVLNDEVRKFKSTLISAQV</sequence>
<name>A0A6C0Y7V4_9GAMM</name>
<keyword evidence="1" id="KW-0614">Plasmid</keyword>
<accession>A0A6C0Y7V4</accession>
<dbReference type="SUPFAM" id="SSF50494">
    <property type="entry name" value="Trypsin-like serine proteases"/>
    <property type="match status" value="1"/>
</dbReference>
<dbReference type="Gene3D" id="2.40.10.120">
    <property type="match status" value="1"/>
</dbReference>
<reference evidence="1 2" key="1">
    <citation type="submission" date="2019-09" db="EMBL/GenBank/DDBJ databases">
        <title>Non-baumannii Acinetobacter spp. carrying blaNDM-1 isolated in China.</title>
        <authorList>
            <person name="Cui C."/>
            <person name="Chen C."/>
            <person name="Sun J."/>
            <person name="Liu Y."/>
        </authorList>
    </citation>
    <scope>NUCLEOTIDE SEQUENCE [LARGE SCALE GENOMIC DNA]</scope>
    <source>
        <strain evidence="1 2">B18</strain>
        <plasmid evidence="2">pb18-7</plasmid>
    </source>
</reference>
<geneLocation type="plasmid" evidence="2">
    <name>pb18-7</name>
</geneLocation>
<dbReference type="Pfam" id="PF13365">
    <property type="entry name" value="Trypsin_2"/>
    <property type="match status" value="1"/>
</dbReference>
<protein>
    <submittedName>
        <fullName evidence="1">Trypsin-like peptidase domain-containing protein</fullName>
    </submittedName>
</protein>
<evidence type="ECO:0000313" key="2">
    <source>
        <dbReference type="Proteomes" id="UP000503440"/>
    </source>
</evidence>
<organism evidence="1 2">
    <name type="scientific">Acinetobacter indicus</name>
    <dbReference type="NCBI Taxonomy" id="756892"/>
    <lineage>
        <taxon>Bacteria</taxon>
        <taxon>Pseudomonadati</taxon>
        <taxon>Pseudomonadota</taxon>
        <taxon>Gammaproteobacteria</taxon>
        <taxon>Moraxellales</taxon>
        <taxon>Moraxellaceae</taxon>
        <taxon>Acinetobacter</taxon>
    </lineage>
</organism>
<dbReference type="RefSeq" id="WP_163146740.1">
    <property type="nucleotide sequence ID" value="NZ_CP044462.1"/>
</dbReference>
<dbReference type="InterPro" id="IPR009003">
    <property type="entry name" value="Peptidase_S1_PA"/>
</dbReference>
<gene>
    <name evidence="1" type="ORF">FSC09_17825</name>
</gene>
<dbReference type="AlphaFoldDB" id="A0A6C0Y7V4"/>
<dbReference type="Proteomes" id="UP000503440">
    <property type="component" value="Plasmid pB18-7"/>
</dbReference>